<dbReference type="EMBL" id="CACRSU010000051">
    <property type="protein sequence ID" value="VYT54109.1"/>
    <property type="molecule type" value="Genomic_DNA"/>
</dbReference>
<dbReference type="RefSeq" id="WP_138291680.1">
    <property type="nucleotide sequence ID" value="NZ_BAABZC010000002.1"/>
</dbReference>
<gene>
    <name evidence="2" type="ORF">BILFYP9_04996</name>
</gene>
<reference evidence="2" key="1">
    <citation type="submission" date="2019-11" db="EMBL/GenBank/DDBJ databases">
        <authorList>
            <person name="Feng L."/>
        </authorList>
    </citation>
    <scope>NUCLEOTIDE SEQUENCE</scope>
    <source>
        <strain evidence="2">BintestinalisLFYP9</strain>
    </source>
</reference>
<keyword evidence="1" id="KW-0472">Membrane</keyword>
<feature type="transmembrane region" description="Helical" evidence="1">
    <location>
        <begin position="156"/>
        <end position="172"/>
    </location>
</feature>
<dbReference type="AlphaFoldDB" id="A0A6N2XI29"/>
<evidence type="ECO:0000256" key="1">
    <source>
        <dbReference type="SAM" id="Phobius"/>
    </source>
</evidence>
<keyword evidence="1" id="KW-1133">Transmembrane helix</keyword>
<protein>
    <submittedName>
        <fullName evidence="2">Uncharacterized protein</fullName>
    </submittedName>
</protein>
<feature type="transmembrane region" description="Helical" evidence="1">
    <location>
        <begin position="179"/>
        <end position="199"/>
    </location>
</feature>
<feature type="transmembrane region" description="Helical" evidence="1">
    <location>
        <begin position="251"/>
        <end position="272"/>
    </location>
</feature>
<dbReference type="Pfam" id="PF24838">
    <property type="entry name" value="8xMP"/>
    <property type="match status" value="1"/>
</dbReference>
<organism evidence="2">
    <name type="scientific">Bacteroides intestinalis</name>
    <dbReference type="NCBI Taxonomy" id="329854"/>
    <lineage>
        <taxon>Bacteria</taxon>
        <taxon>Pseudomonadati</taxon>
        <taxon>Bacteroidota</taxon>
        <taxon>Bacteroidia</taxon>
        <taxon>Bacteroidales</taxon>
        <taxon>Bacteroidaceae</taxon>
        <taxon>Bacteroides</taxon>
    </lineage>
</organism>
<name>A0A6N2XI29_9BACE</name>
<keyword evidence="1" id="KW-0812">Transmembrane</keyword>
<evidence type="ECO:0000313" key="2">
    <source>
        <dbReference type="EMBL" id="VYT54109.1"/>
    </source>
</evidence>
<accession>A0A6N2XI29</accession>
<dbReference type="InterPro" id="IPR056918">
    <property type="entry name" value="8xMP"/>
</dbReference>
<sequence>MKVFLSYRFTDKIYVDQIINEINTRIKSIDFISLDHLKKDWVKQVELLIKEADVVLFFIGSNTYESKSIHKEYEITKALNKRFYFTELKTDNKSKVSTYPYFCIDNKALHVANHPKEIIDALCYIDTSKELLLEQYKILYASTENVSTRRQNVNNLYFGIITTIITASFLAADRISDKAQACLLLLFLTGVAYSITFYWEKLLISYQRLNSGKFELLQELEDKLKINLSQREWDILQERNYVSSTETENKIVSTCRIILGIIAGVELLYFLWKTCLLDTWLSNIFNFLHFY</sequence>
<proteinExistence type="predicted"/>